<dbReference type="PROSITE" id="PS51898">
    <property type="entry name" value="TYR_RECOMBINASE"/>
    <property type="match status" value="1"/>
</dbReference>
<organism evidence="8 9">
    <name type="scientific">Cupriavidus taiwanensis</name>
    <dbReference type="NCBI Taxonomy" id="164546"/>
    <lineage>
        <taxon>Bacteria</taxon>
        <taxon>Pseudomonadati</taxon>
        <taxon>Pseudomonadota</taxon>
        <taxon>Betaproteobacteria</taxon>
        <taxon>Burkholderiales</taxon>
        <taxon>Burkholderiaceae</taxon>
        <taxon>Cupriavidus</taxon>
    </lineage>
</organism>
<feature type="domain" description="Core-binding (CB)" evidence="7">
    <location>
        <begin position="99"/>
        <end position="177"/>
    </location>
</feature>
<dbReference type="Pfam" id="PF00589">
    <property type="entry name" value="Phage_integrase"/>
    <property type="match status" value="1"/>
</dbReference>
<dbReference type="SUPFAM" id="SSF56349">
    <property type="entry name" value="DNA breaking-rejoining enzymes"/>
    <property type="match status" value="1"/>
</dbReference>
<dbReference type="PANTHER" id="PTHR30629:SF2">
    <property type="entry name" value="PROPHAGE INTEGRASE INTS-RELATED"/>
    <property type="match status" value="1"/>
</dbReference>
<keyword evidence="4" id="KW-0233">DNA recombination</keyword>
<evidence type="ECO:0000256" key="5">
    <source>
        <dbReference type="PROSITE-ProRule" id="PRU01248"/>
    </source>
</evidence>
<evidence type="ECO:0000259" key="6">
    <source>
        <dbReference type="PROSITE" id="PS51898"/>
    </source>
</evidence>
<dbReference type="Gene3D" id="1.10.150.130">
    <property type="match status" value="1"/>
</dbReference>
<evidence type="ECO:0000256" key="3">
    <source>
        <dbReference type="ARBA" id="ARBA00023125"/>
    </source>
</evidence>
<dbReference type="InterPro" id="IPR013762">
    <property type="entry name" value="Integrase-like_cat_sf"/>
</dbReference>
<keyword evidence="3 5" id="KW-0238">DNA-binding</keyword>
<dbReference type="RefSeq" id="WP_116382208.1">
    <property type="nucleotide sequence ID" value="NZ_LS483233.1"/>
</dbReference>
<dbReference type="InterPro" id="IPR050808">
    <property type="entry name" value="Phage_Integrase"/>
</dbReference>
<sequence length="411" mass="46421">MPREIHILSDIQLRKWLRAGEPLAKSDGDGLTFTLSENGMAAWILRFRHGGRRHELTLGRYPDMTLTGARKEATKRRLEVQQGVNPATEKRKAKARKEWTVRELASDYRELVLAGLAENTRRGYERNLKRIEAGMGSLLVRDVEAADVVAMLERHELGWVEANTLLIVQKAIFRHAAGKKLINVNPCLGVELSALLGKRPEVRKRLMLSEAELRTVLNADMSKDNLLAVRILAATGVRVSELYTARWDHIDLEDACWHIPKSKTGPEMDIPLAPVVVDWFRDLRVLALESAYVLPARAQRRIIAGGGDAHISKDCIREAIDFWLETYKPEVRRFTPHDLRSTMKSHMRALGVSRDISEMCLNHKLPGVEGVYDVHSYYAERRAALDLWAAFLTTCQAGTTWNVTPLKKGAA</sequence>
<dbReference type="Pfam" id="PF13356">
    <property type="entry name" value="Arm-DNA-bind_3"/>
    <property type="match status" value="1"/>
</dbReference>
<dbReference type="InterPro" id="IPR002104">
    <property type="entry name" value="Integrase_catalytic"/>
</dbReference>
<dbReference type="EMBL" id="OVTA01000030">
    <property type="protein sequence ID" value="SPR99318.1"/>
    <property type="molecule type" value="Genomic_DNA"/>
</dbReference>
<dbReference type="GO" id="GO:0015074">
    <property type="term" value="P:DNA integration"/>
    <property type="evidence" value="ECO:0007669"/>
    <property type="project" value="UniProtKB-KW"/>
</dbReference>
<accession>A0A375J296</accession>
<dbReference type="InterPro" id="IPR044068">
    <property type="entry name" value="CB"/>
</dbReference>
<dbReference type="PROSITE" id="PS51900">
    <property type="entry name" value="CB"/>
    <property type="match status" value="1"/>
</dbReference>
<dbReference type="Gene3D" id="3.30.160.390">
    <property type="entry name" value="Integrase, DNA-binding domain"/>
    <property type="match status" value="1"/>
</dbReference>
<dbReference type="GO" id="GO:0003677">
    <property type="term" value="F:DNA binding"/>
    <property type="evidence" value="ECO:0007669"/>
    <property type="project" value="UniProtKB-UniRule"/>
</dbReference>
<dbReference type="InterPro" id="IPR011010">
    <property type="entry name" value="DNA_brk_join_enz"/>
</dbReference>
<keyword evidence="2" id="KW-0229">DNA integration</keyword>
<dbReference type="AlphaFoldDB" id="A0A375J296"/>
<evidence type="ECO:0000313" key="9">
    <source>
        <dbReference type="Proteomes" id="UP000256805"/>
    </source>
</evidence>
<dbReference type="InterPro" id="IPR010998">
    <property type="entry name" value="Integrase_recombinase_N"/>
</dbReference>
<reference evidence="8 9" key="1">
    <citation type="submission" date="2018-01" db="EMBL/GenBank/DDBJ databases">
        <authorList>
            <person name="Gaut B.S."/>
            <person name="Morton B.R."/>
            <person name="Clegg M.T."/>
            <person name="Duvall M.R."/>
        </authorList>
    </citation>
    <scope>NUCLEOTIDE SEQUENCE [LARGE SCALE GENOMIC DNA]</scope>
    <source>
        <strain evidence="8">Cupriavidus taiwanensis cmp 52</strain>
    </source>
</reference>
<evidence type="ECO:0000256" key="2">
    <source>
        <dbReference type="ARBA" id="ARBA00022908"/>
    </source>
</evidence>
<protein>
    <submittedName>
        <fullName evidence="8">Putative phage integrase</fullName>
    </submittedName>
</protein>
<gene>
    <name evidence="8" type="ORF">CBM2634_A80250</name>
</gene>
<name>A0A375J296_9BURK</name>
<dbReference type="Proteomes" id="UP000256805">
    <property type="component" value="Unassembled WGS sequence"/>
</dbReference>
<dbReference type="CDD" id="cd00801">
    <property type="entry name" value="INT_P4_C"/>
    <property type="match status" value="1"/>
</dbReference>
<dbReference type="Gene3D" id="1.10.443.10">
    <property type="entry name" value="Intergrase catalytic core"/>
    <property type="match status" value="1"/>
</dbReference>
<evidence type="ECO:0000256" key="1">
    <source>
        <dbReference type="ARBA" id="ARBA00008857"/>
    </source>
</evidence>
<comment type="similarity">
    <text evidence="1">Belongs to the 'phage' integrase family.</text>
</comment>
<dbReference type="PANTHER" id="PTHR30629">
    <property type="entry name" value="PROPHAGE INTEGRASE"/>
    <property type="match status" value="1"/>
</dbReference>
<feature type="domain" description="Tyr recombinase" evidence="6">
    <location>
        <begin position="203"/>
        <end position="386"/>
    </location>
</feature>
<dbReference type="GO" id="GO:0006310">
    <property type="term" value="P:DNA recombination"/>
    <property type="evidence" value="ECO:0007669"/>
    <property type="project" value="UniProtKB-KW"/>
</dbReference>
<proteinExistence type="inferred from homology"/>
<evidence type="ECO:0000256" key="4">
    <source>
        <dbReference type="ARBA" id="ARBA00023172"/>
    </source>
</evidence>
<evidence type="ECO:0000313" key="8">
    <source>
        <dbReference type="EMBL" id="SPR99318.1"/>
    </source>
</evidence>
<dbReference type="InterPro" id="IPR038488">
    <property type="entry name" value="Integrase_DNA-bd_sf"/>
</dbReference>
<dbReference type="InterPro" id="IPR025166">
    <property type="entry name" value="Integrase_DNA_bind_dom"/>
</dbReference>
<evidence type="ECO:0000259" key="7">
    <source>
        <dbReference type="PROSITE" id="PS51900"/>
    </source>
</evidence>